<dbReference type="PANTHER" id="PTHR43298:SF2">
    <property type="entry name" value="FMN_FAD EXPORTER YEEO-RELATED"/>
    <property type="match status" value="1"/>
</dbReference>
<evidence type="ECO:0000256" key="5">
    <source>
        <dbReference type="ARBA" id="ARBA00022692"/>
    </source>
</evidence>
<feature type="transmembrane region" description="Helical" evidence="10">
    <location>
        <begin position="284"/>
        <end position="307"/>
    </location>
</feature>
<feature type="transmembrane region" description="Helical" evidence="10">
    <location>
        <begin position="194"/>
        <end position="221"/>
    </location>
</feature>
<evidence type="ECO:0000256" key="6">
    <source>
        <dbReference type="ARBA" id="ARBA00022989"/>
    </source>
</evidence>
<reference evidence="11 12" key="1">
    <citation type="submission" date="2017-03" db="EMBL/GenBank/DDBJ databases">
        <title>The genome sequence of Candidatus Rickettsiella viridis.</title>
        <authorList>
            <person name="Nikoh N."/>
            <person name="Tsuchida T."/>
            <person name="Yamaguchi K."/>
            <person name="Maeda T."/>
            <person name="Shigenobu S."/>
            <person name="Fukatsu T."/>
        </authorList>
    </citation>
    <scope>NUCLEOTIDE SEQUENCE [LARGE SCALE GENOMIC DNA]</scope>
    <source>
        <strain evidence="11 12">Ap-RA04</strain>
    </source>
</reference>
<evidence type="ECO:0000313" key="11">
    <source>
        <dbReference type="EMBL" id="BBB15490.1"/>
    </source>
</evidence>
<feature type="transmembrane region" description="Helical" evidence="10">
    <location>
        <begin position="396"/>
        <end position="420"/>
    </location>
</feature>
<proteinExistence type="predicted"/>
<evidence type="ECO:0000256" key="8">
    <source>
        <dbReference type="ARBA" id="ARBA00023136"/>
    </source>
</evidence>
<protein>
    <recommendedName>
        <fullName evidence="9">Multidrug-efflux transporter</fullName>
    </recommendedName>
</protein>
<dbReference type="Proteomes" id="UP000282483">
    <property type="component" value="Chromosome"/>
</dbReference>
<dbReference type="OrthoDB" id="9780160at2"/>
<dbReference type="GO" id="GO:0042910">
    <property type="term" value="F:xenobiotic transmembrane transporter activity"/>
    <property type="evidence" value="ECO:0007669"/>
    <property type="project" value="InterPro"/>
</dbReference>
<dbReference type="GO" id="GO:0005886">
    <property type="term" value="C:plasma membrane"/>
    <property type="evidence" value="ECO:0007669"/>
    <property type="project" value="UniProtKB-SubCell"/>
</dbReference>
<feature type="transmembrane region" description="Helical" evidence="10">
    <location>
        <begin position="426"/>
        <end position="444"/>
    </location>
</feature>
<organism evidence="11 12">
    <name type="scientific">Candidatus Rickettsiella viridis</name>
    <dbReference type="NCBI Taxonomy" id="676208"/>
    <lineage>
        <taxon>Bacteria</taxon>
        <taxon>Pseudomonadati</taxon>
        <taxon>Pseudomonadota</taxon>
        <taxon>Gammaproteobacteria</taxon>
        <taxon>Legionellales</taxon>
        <taxon>Coxiellaceae</taxon>
        <taxon>Rickettsiella</taxon>
    </lineage>
</organism>
<evidence type="ECO:0000256" key="2">
    <source>
        <dbReference type="ARBA" id="ARBA00022448"/>
    </source>
</evidence>
<feature type="transmembrane region" description="Helical" evidence="10">
    <location>
        <begin position="168"/>
        <end position="188"/>
    </location>
</feature>
<comment type="subcellular location">
    <subcellularLocation>
        <location evidence="1">Cell inner membrane</location>
        <topology evidence="1">Multi-pass membrane protein</topology>
    </subcellularLocation>
</comment>
<dbReference type="NCBIfam" id="TIGR00797">
    <property type="entry name" value="matE"/>
    <property type="match status" value="1"/>
</dbReference>
<evidence type="ECO:0000313" key="12">
    <source>
        <dbReference type="Proteomes" id="UP000282483"/>
    </source>
</evidence>
<evidence type="ECO:0000256" key="9">
    <source>
        <dbReference type="ARBA" id="ARBA00031636"/>
    </source>
</evidence>
<evidence type="ECO:0000256" key="7">
    <source>
        <dbReference type="ARBA" id="ARBA00023065"/>
    </source>
</evidence>
<dbReference type="PIRSF" id="PIRSF006603">
    <property type="entry name" value="DinF"/>
    <property type="match status" value="1"/>
</dbReference>
<dbReference type="KEGG" id="rvi:RVIR1_10180"/>
<keyword evidence="7" id="KW-0406">Ion transport</keyword>
<dbReference type="InterPro" id="IPR050222">
    <property type="entry name" value="MATE_MdtK"/>
</dbReference>
<evidence type="ECO:0000256" key="10">
    <source>
        <dbReference type="SAM" id="Phobius"/>
    </source>
</evidence>
<feature type="transmembrane region" description="Helical" evidence="10">
    <location>
        <begin position="319"/>
        <end position="342"/>
    </location>
</feature>
<feature type="transmembrane region" description="Helical" evidence="10">
    <location>
        <begin position="252"/>
        <end position="272"/>
    </location>
</feature>
<keyword evidence="2" id="KW-0813">Transport</keyword>
<dbReference type="EMBL" id="AP018005">
    <property type="protein sequence ID" value="BBB15490.1"/>
    <property type="molecule type" value="Genomic_DNA"/>
</dbReference>
<keyword evidence="4" id="KW-1003">Cell membrane</keyword>
<keyword evidence="8 10" id="KW-0472">Membrane</keyword>
<keyword evidence="12" id="KW-1185">Reference proteome</keyword>
<dbReference type="RefSeq" id="WP_126322956.1">
    <property type="nucleotide sequence ID" value="NZ_AP018005.1"/>
</dbReference>
<dbReference type="GO" id="GO:0015297">
    <property type="term" value="F:antiporter activity"/>
    <property type="evidence" value="ECO:0007669"/>
    <property type="project" value="UniProtKB-KW"/>
</dbReference>
<evidence type="ECO:0000256" key="3">
    <source>
        <dbReference type="ARBA" id="ARBA00022449"/>
    </source>
</evidence>
<evidence type="ECO:0000256" key="1">
    <source>
        <dbReference type="ARBA" id="ARBA00004429"/>
    </source>
</evidence>
<feature type="transmembrane region" description="Helical" evidence="10">
    <location>
        <begin position="60"/>
        <end position="83"/>
    </location>
</feature>
<gene>
    <name evidence="11" type="ORF">RVIR1_10180</name>
</gene>
<keyword evidence="3" id="KW-0050">Antiport</keyword>
<feature type="transmembrane region" description="Helical" evidence="10">
    <location>
        <begin position="137"/>
        <end position="161"/>
    </location>
</feature>
<accession>A0A2Z5UWY4</accession>
<dbReference type="InterPro" id="IPR048279">
    <property type="entry name" value="MdtK-like"/>
</dbReference>
<dbReference type="GO" id="GO:0006811">
    <property type="term" value="P:monoatomic ion transport"/>
    <property type="evidence" value="ECO:0007669"/>
    <property type="project" value="UniProtKB-KW"/>
</dbReference>
<evidence type="ECO:0000256" key="4">
    <source>
        <dbReference type="ARBA" id="ARBA00022475"/>
    </source>
</evidence>
<dbReference type="PANTHER" id="PTHR43298">
    <property type="entry name" value="MULTIDRUG RESISTANCE PROTEIN NORM-RELATED"/>
    <property type="match status" value="1"/>
</dbReference>
<feature type="transmembrane region" description="Helical" evidence="10">
    <location>
        <begin position="18"/>
        <end position="40"/>
    </location>
</feature>
<feature type="transmembrane region" description="Helical" evidence="10">
    <location>
        <begin position="95"/>
        <end position="117"/>
    </location>
</feature>
<dbReference type="Pfam" id="PF01554">
    <property type="entry name" value="MatE"/>
    <property type="match status" value="2"/>
</dbReference>
<dbReference type="InterPro" id="IPR002528">
    <property type="entry name" value="MATE_fam"/>
</dbReference>
<dbReference type="AlphaFoldDB" id="A0A2Z5UWY4"/>
<keyword evidence="5 10" id="KW-0812">Transmembrane</keyword>
<sequence>MPSQAVQHQKTFFSESKLLLFLAIPLIMSGVIETSIGFFSNIFLAHLGTENLAAGALVNWVFTTIMVIVWGTFSAVTTLVAGYYGEKNQDQIRCVLYAGLLLALILMLPSMLLLWNLAPIFLFFGQKPATVALAQPYLHGLTWAIIPDFIITILLQFVAGLGRTKTNLAFSLLFVPISLFFNYSLMFGKFGLPLLGIAGIGWGAAISFWIITIGFIAYFYLNKSYHDYLKPPRFHKIGPALKEIFQVGLPLGLMYCVEVGFFLAMTIIMGLINENTLSANQVTLQFYWLFSIVTFALAQGITIKVGHSIGQNDRQAINYATYLGVFYACSFMVLAAILYWFFAEHLINIDFKSTAENATIIHLAKEFFAIAALVQLAEAVRFSFFGALRGLKDTRFTLLISIFIYWVMTLPFGYLLAIVFGMGGYGIWWATLIGQIIGTPLLIWRYHRKVQEYLL</sequence>
<keyword evidence="6 10" id="KW-1133">Transmembrane helix</keyword>
<dbReference type="CDD" id="cd13131">
    <property type="entry name" value="MATE_NorM_like"/>
    <property type="match status" value="1"/>
</dbReference>
<name>A0A2Z5UWY4_9COXI</name>